<name>A0A498KMI2_MALDO</name>
<comment type="caution">
    <text evidence="1">The sequence shown here is derived from an EMBL/GenBank/DDBJ whole genome shotgun (WGS) entry which is preliminary data.</text>
</comment>
<reference evidence="1 2" key="1">
    <citation type="submission" date="2018-10" db="EMBL/GenBank/DDBJ databases">
        <title>A high-quality apple genome assembly.</title>
        <authorList>
            <person name="Hu J."/>
        </authorList>
    </citation>
    <scope>NUCLEOTIDE SEQUENCE [LARGE SCALE GENOMIC DNA]</scope>
    <source>
        <strain evidence="2">cv. HFTH1</strain>
        <tissue evidence="1">Young leaf</tissue>
    </source>
</reference>
<gene>
    <name evidence="1" type="ORF">DVH24_023112</name>
</gene>
<protein>
    <submittedName>
        <fullName evidence="1">Uncharacterized protein</fullName>
    </submittedName>
</protein>
<organism evidence="1 2">
    <name type="scientific">Malus domestica</name>
    <name type="common">Apple</name>
    <name type="synonym">Pyrus malus</name>
    <dbReference type="NCBI Taxonomy" id="3750"/>
    <lineage>
        <taxon>Eukaryota</taxon>
        <taxon>Viridiplantae</taxon>
        <taxon>Streptophyta</taxon>
        <taxon>Embryophyta</taxon>
        <taxon>Tracheophyta</taxon>
        <taxon>Spermatophyta</taxon>
        <taxon>Magnoliopsida</taxon>
        <taxon>eudicotyledons</taxon>
        <taxon>Gunneridae</taxon>
        <taxon>Pentapetalae</taxon>
        <taxon>rosids</taxon>
        <taxon>fabids</taxon>
        <taxon>Rosales</taxon>
        <taxon>Rosaceae</taxon>
        <taxon>Amygdaloideae</taxon>
        <taxon>Maleae</taxon>
        <taxon>Malus</taxon>
    </lineage>
</organism>
<sequence length="170" mass="18960">MPMPFPPPQLMNLSGSLSLNCEPQHPPPFDGISSLLLRWATSPPLLLLDPSRLYQLLTNELTMSKKKRAANYGGSVISSPMSVVSTSLLKNRGSSAKTPPIHRGRVSFTLAGVTEYVFFLTFDDLGVEQQCIDGYSIKKERFWMITEELPQCLRSPTPRLELLQPEKVAK</sequence>
<accession>A0A498KMI2</accession>
<evidence type="ECO:0000313" key="1">
    <source>
        <dbReference type="EMBL" id="RXI08968.1"/>
    </source>
</evidence>
<dbReference type="AlphaFoldDB" id="A0A498KMI2"/>
<keyword evidence="2" id="KW-1185">Reference proteome</keyword>
<dbReference type="Proteomes" id="UP000290289">
    <property type="component" value="Chromosome 1"/>
</dbReference>
<proteinExistence type="predicted"/>
<dbReference type="EMBL" id="RDQH01000327">
    <property type="protein sequence ID" value="RXI08968.1"/>
    <property type="molecule type" value="Genomic_DNA"/>
</dbReference>
<evidence type="ECO:0000313" key="2">
    <source>
        <dbReference type="Proteomes" id="UP000290289"/>
    </source>
</evidence>